<keyword evidence="3 7" id="KW-0489">Methyltransferase</keyword>
<dbReference type="STRING" id="1423813.FC26_GL002178"/>
<evidence type="ECO:0000256" key="2">
    <source>
        <dbReference type="ARBA" id="ARBA00022490"/>
    </source>
</evidence>
<dbReference type="EMBL" id="AYYY01000005">
    <property type="protein sequence ID" value="KRM62601.1"/>
    <property type="molecule type" value="Genomic_DNA"/>
</dbReference>
<feature type="active site" description="Nucleophile" evidence="7">
    <location>
        <position position="226"/>
    </location>
</feature>
<dbReference type="PRINTS" id="PR02008">
    <property type="entry name" value="RCMTFAMILY"/>
</dbReference>
<dbReference type="InterPro" id="IPR018314">
    <property type="entry name" value="RsmB/NOL1/NOP2-like_CS"/>
</dbReference>
<dbReference type="InterPro" id="IPR031341">
    <property type="entry name" value="Methyltr_RsmF_N"/>
</dbReference>
<keyword evidence="4 7" id="KW-0808">Transferase</keyword>
<keyword evidence="10" id="KW-1185">Reference proteome</keyword>
<dbReference type="SUPFAM" id="SSF53335">
    <property type="entry name" value="S-adenosyl-L-methionine-dependent methyltransferases"/>
    <property type="match status" value="1"/>
</dbReference>
<keyword evidence="2" id="KW-0963">Cytoplasm</keyword>
<evidence type="ECO:0000259" key="8">
    <source>
        <dbReference type="PROSITE" id="PS51686"/>
    </source>
</evidence>
<evidence type="ECO:0000313" key="9">
    <source>
        <dbReference type="EMBL" id="KRM62601.1"/>
    </source>
</evidence>
<proteinExistence type="inferred from homology"/>
<dbReference type="InterPro" id="IPR023267">
    <property type="entry name" value="RCMT"/>
</dbReference>
<dbReference type="Pfam" id="PF17125">
    <property type="entry name" value="Methyltr_RsmF_N"/>
    <property type="match status" value="1"/>
</dbReference>
<dbReference type="AlphaFoldDB" id="A0A0R2AFE6"/>
<evidence type="ECO:0000256" key="4">
    <source>
        <dbReference type="ARBA" id="ARBA00022679"/>
    </source>
</evidence>
<dbReference type="PANTHER" id="PTHR22807:SF30">
    <property type="entry name" value="28S RRNA (CYTOSINE(4447)-C(5))-METHYLTRANSFERASE-RELATED"/>
    <property type="match status" value="1"/>
</dbReference>
<dbReference type="PANTHER" id="PTHR22807">
    <property type="entry name" value="NOP2 YEAST -RELATED NOL1/NOP2/FMU SUN DOMAIN-CONTAINING"/>
    <property type="match status" value="1"/>
</dbReference>
<feature type="binding site" evidence="7">
    <location>
        <position position="128"/>
    </location>
    <ligand>
        <name>S-adenosyl-L-methionine</name>
        <dbReference type="ChEBI" id="CHEBI:59789"/>
    </ligand>
</feature>
<dbReference type="InterPro" id="IPR027391">
    <property type="entry name" value="Nol1_Nop2_Fmu_2"/>
</dbReference>
<dbReference type="GO" id="GO:0001510">
    <property type="term" value="P:RNA methylation"/>
    <property type="evidence" value="ECO:0007669"/>
    <property type="project" value="InterPro"/>
</dbReference>
<sequence length="452" mass="51219">MNLPQDFINKYQELLGPEATAFFDSFNQSSPGGYRINSNKASSLVDQSYVTNEQVPYCRDGHYGHLNGKSIDHTTGYLYSQEPSAMYVGEVADPQQGEKVLDLCAAPGGKSTHLVAKMQNSGLLVSNEIFKARAKILAENLERWGSQNTVITNESPEKLEAQFPAFFDRILVDAPCSGEGMFRKDPAATQYWHKDYSNECANRQQHILDSAVKMMHAGSTLIYSTCTFAPEEDEQIIDWFIRKYPQFTLVPIKKYSGMDDGRPEWGNDNPELTKTVRLFPHHMKGEGHFIAKLVWQAASGSKIVPTVKHPFRSVKLSKEQQTELTEFLHSCLVNYQIRNLALFGDQLFDMPNGMPIIDKMSIVRPGVHLGTFKKRRFEPALGLALAIDDDQVLNKLTITEEQWRQYVHGDTITVNNDYPKGWYLLTCQNHAVCFGKLVNKTVKNFYPKGLRF</sequence>
<keyword evidence="6 7" id="KW-0694">RNA-binding</keyword>
<organism evidence="9 10">
    <name type="scientific">Paucilactobacillus vaccinostercus DSM 20634</name>
    <dbReference type="NCBI Taxonomy" id="1423813"/>
    <lineage>
        <taxon>Bacteria</taxon>
        <taxon>Bacillati</taxon>
        <taxon>Bacillota</taxon>
        <taxon>Bacilli</taxon>
        <taxon>Lactobacillales</taxon>
        <taxon>Lactobacillaceae</taxon>
        <taxon>Paucilactobacillus</taxon>
    </lineage>
</organism>
<dbReference type="RefSeq" id="WP_057777285.1">
    <property type="nucleotide sequence ID" value="NZ_AYYY01000005.1"/>
</dbReference>
<comment type="caution">
    <text evidence="7">Lacks conserved residue(s) required for the propagation of feature annotation.</text>
</comment>
<evidence type="ECO:0000256" key="5">
    <source>
        <dbReference type="ARBA" id="ARBA00022691"/>
    </source>
</evidence>
<evidence type="ECO:0000313" key="10">
    <source>
        <dbReference type="Proteomes" id="UP000051733"/>
    </source>
</evidence>
<dbReference type="GO" id="GO:0008173">
    <property type="term" value="F:RNA methyltransferase activity"/>
    <property type="evidence" value="ECO:0007669"/>
    <property type="project" value="InterPro"/>
</dbReference>
<dbReference type="InterPro" id="IPR031340">
    <property type="entry name" value="RsmF_methylt_CI"/>
</dbReference>
<dbReference type="CDD" id="cd21147">
    <property type="entry name" value="RsmF_methylt_CTD1"/>
    <property type="match status" value="1"/>
</dbReference>
<dbReference type="PROSITE" id="PS51686">
    <property type="entry name" value="SAM_MT_RSMB_NOP"/>
    <property type="match status" value="1"/>
</dbReference>
<feature type="binding site" evidence="7">
    <location>
        <position position="173"/>
    </location>
    <ligand>
        <name>S-adenosyl-L-methionine</name>
        <dbReference type="ChEBI" id="CHEBI:59789"/>
    </ligand>
</feature>
<dbReference type="Pfam" id="PF01189">
    <property type="entry name" value="Methyltr_RsmB-F"/>
    <property type="match status" value="1"/>
</dbReference>
<comment type="similarity">
    <text evidence="1 7">Belongs to the class I-like SAM-binding methyltransferase superfamily. RsmB/NOP family.</text>
</comment>
<dbReference type="Pfam" id="PF17126">
    <property type="entry name" value="RsmF_methylt_CI"/>
    <property type="match status" value="1"/>
</dbReference>
<dbReference type="InterPro" id="IPR049560">
    <property type="entry name" value="MeTrfase_RsmB-F_NOP2_cat"/>
</dbReference>
<feature type="binding site" evidence="7">
    <location>
        <begin position="104"/>
        <end position="110"/>
    </location>
    <ligand>
        <name>S-adenosyl-L-methionine</name>
        <dbReference type="ChEBI" id="CHEBI:59789"/>
    </ligand>
</feature>
<comment type="caution">
    <text evidence="9">The sequence shown here is derived from an EMBL/GenBank/DDBJ whole genome shotgun (WGS) entry which is preliminary data.</text>
</comment>
<protein>
    <submittedName>
        <fullName evidence="9">Fmu (Sun) domain-containing protein</fullName>
    </submittedName>
</protein>
<dbReference type="Gene3D" id="3.30.70.1170">
    <property type="entry name" value="Sun protein, domain 3"/>
    <property type="match status" value="1"/>
</dbReference>
<dbReference type="InterPro" id="IPR029063">
    <property type="entry name" value="SAM-dependent_MTases_sf"/>
</dbReference>
<accession>A0A0R2AFE6</accession>
<dbReference type="GO" id="GO:0003723">
    <property type="term" value="F:RNA binding"/>
    <property type="evidence" value="ECO:0007669"/>
    <property type="project" value="UniProtKB-UniRule"/>
</dbReference>
<dbReference type="Gene3D" id="2.30.130.60">
    <property type="match status" value="1"/>
</dbReference>
<dbReference type="InterPro" id="IPR001678">
    <property type="entry name" value="MeTrfase_RsmB-F_NOP2_dom"/>
</dbReference>
<evidence type="ECO:0000256" key="1">
    <source>
        <dbReference type="ARBA" id="ARBA00007494"/>
    </source>
</evidence>
<dbReference type="PROSITE" id="PS01153">
    <property type="entry name" value="NOL1_NOP2_SUN"/>
    <property type="match status" value="1"/>
</dbReference>
<evidence type="ECO:0000256" key="6">
    <source>
        <dbReference type="ARBA" id="ARBA00022884"/>
    </source>
</evidence>
<keyword evidence="5 7" id="KW-0949">S-adenosyl-L-methionine</keyword>
<evidence type="ECO:0000256" key="3">
    <source>
        <dbReference type="ARBA" id="ARBA00022603"/>
    </source>
</evidence>
<gene>
    <name evidence="9" type="ORF">FC26_GL002178</name>
</gene>
<reference evidence="9 10" key="1">
    <citation type="journal article" date="2015" name="Genome Announc.">
        <title>Expanding the biotechnology potential of lactobacilli through comparative genomics of 213 strains and associated genera.</title>
        <authorList>
            <person name="Sun Z."/>
            <person name="Harris H.M."/>
            <person name="McCann A."/>
            <person name="Guo C."/>
            <person name="Argimon S."/>
            <person name="Zhang W."/>
            <person name="Yang X."/>
            <person name="Jeffery I.B."/>
            <person name="Cooney J.C."/>
            <person name="Kagawa T.F."/>
            <person name="Liu W."/>
            <person name="Song Y."/>
            <person name="Salvetti E."/>
            <person name="Wrobel A."/>
            <person name="Rasinkangas P."/>
            <person name="Parkhill J."/>
            <person name="Rea M.C."/>
            <person name="O'Sullivan O."/>
            <person name="Ritari J."/>
            <person name="Douillard F.P."/>
            <person name="Paul Ross R."/>
            <person name="Yang R."/>
            <person name="Briner A.E."/>
            <person name="Felis G.E."/>
            <person name="de Vos W.M."/>
            <person name="Barrangou R."/>
            <person name="Klaenhammer T.R."/>
            <person name="Caufield P.W."/>
            <person name="Cui Y."/>
            <person name="Zhang H."/>
            <person name="O'Toole P.W."/>
        </authorList>
    </citation>
    <scope>NUCLEOTIDE SEQUENCE [LARGE SCALE GENOMIC DNA]</scope>
    <source>
        <strain evidence="9 10">DSM 20634</strain>
    </source>
</reference>
<name>A0A0R2AFE6_9LACO</name>
<dbReference type="Gene3D" id="3.40.50.150">
    <property type="entry name" value="Vaccinia Virus protein VP39"/>
    <property type="match status" value="1"/>
</dbReference>
<dbReference type="Proteomes" id="UP000051733">
    <property type="component" value="Unassembled WGS sequence"/>
</dbReference>
<dbReference type="PATRIC" id="fig|1423813.3.peg.2217"/>
<feature type="domain" description="SAM-dependent MTase RsmB/NOP-type" evidence="8">
    <location>
        <begin position="1"/>
        <end position="296"/>
    </location>
</feature>
<evidence type="ECO:0000256" key="7">
    <source>
        <dbReference type="PROSITE-ProRule" id="PRU01023"/>
    </source>
</evidence>
<dbReference type="OrthoDB" id="9810297at2"/>
<dbReference type="Pfam" id="PF13636">
    <property type="entry name" value="Methyltranf_PUA"/>
    <property type="match status" value="1"/>
</dbReference>